<dbReference type="PROSITE" id="PS51417">
    <property type="entry name" value="ARF"/>
    <property type="match status" value="1"/>
</dbReference>
<proteinExistence type="predicted"/>
<evidence type="ECO:0000313" key="5">
    <source>
        <dbReference type="EMBL" id="KKK20129.1"/>
    </source>
</evidence>
<dbReference type="Proteomes" id="UP000034291">
    <property type="component" value="Unassembled WGS sequence"/>
</dbReference>
<feature type="binding site" evidence="4">
    <location>
        <position position="28"/>
    </location>
    <ligand>
        <name>Mg(2+)</name>
        <dbReference type="ChEBI" id="CHEBI:18420"/>
    </ligand>
</feature>
<keyword evidence="4" id="KW-0460">Magnesium</keyword>
<keyword evidence="6" id="KW-1185">Reference proteome</keyword>
<keyword evidence="4" id="KW-0479">Metal-binding</keyword>
<organism evidence="5 6">
    <name type="scientific">Aspergillus rambellii</name>
    <dbReference type="NCBI Taxonomy" id="308745"/>
    <lineage>
        <taxon>Eukaryota</taxon>
        <taxon>Fungi</taxon>
        <taxon>Dikarya</taxon>
        <taxon>Ascomycota</taxon>
        <taxon>Pezizomycotina</taxon>
        <taxon>Eurotiomycetes</taxon>
        <taxon>Eurotiomycetidae</taxon>
        <taxon>Eurotiales</taxon>
        <taxon>Aspergillaceae</taxon>
        <taxon>Aspergillus</taxon>
        <taxon>Aspergillus subgen. Nidulantes</taxon>
    </lineage>
</organism>
<feature type="binding site" evidence="3">
    <location>
        <begin position="21"/>
        <end position="28"/>
    </location>
    <ligand>
        <name>GTP</name>
        <dbReference type="ChEBI" id="CHEBI:37565"/>
    </ligand>
</feature>
<comment type="caution">
    <text evidence="5">The sequence shown here is derived from an EMBL/GenBank/DDBJ whole genome shotgun (WGS) entry which is preliminary data.</text>
</comment>
<dbReference type="EMBL" id="JZBS01002107">
    <property type="protein sequence ID" value="KKK20129.1"/>
    <property type="molecule type" value="Genomic_DNA"/>
</dbReference>
<evidence type="ECO:0000256" key="3">
    <source>
        <dbReference type="PIRSR" id="PIRSR606689-1"/>
    </source>
</evidence>
<name>A0A0F8UKL3_9EURO</name>
<dbReference type="AlphaFoldDB" id="A0A0F8UKL3"/>
<dbReference type="OrthoDB" id="427186at2759"/>
<dbReference type="SMART" id="SM00177">
    <property type="entry name" value="ARF"/>
    <property type="match status" value="1"/>
</dbReference>
<dbReference type="STRING" id="308745.A0A0F8UKL3"/>
<evidence type="ECO:0000256" key="2">
    <source>
        <dbReference type="ARBA" id="ARBA00023134"/>
    </source>
</evidence>
<sequence>MFKGLSKWLFGSTEYQILLIGNDASGKTTLLYRLKFGETVTTIPTIGFNVETVEYPRGWKWTFWDIGAGCNKIRHLLRHYITPNTLVIFLHDCDDPFRQEFPDWMGVFLDDMIKREGKYLWILFNKQDTLPPDDDGEFIGNVRKMYEDEMSRYRKDICYKILDHKLSAKTGEGLNELLVELHNTMSTSELNSRRQLKSVSNPNVHQDALSREQLKSLIEKEGREDTIDAQAFWISFLEADLSAWDHRSHLKAGYIIAVESAGKGESIFTTADTFIAHLKRLKEMQPDKFRNTEHRTMTIFWLVQLQLAIWNYKLDKQLDQFPSRDDFQEVLLHTPSLRDTKLWSIYYTKDRLFSREAREVWTAPDLQPFPVLQPSPAPDASAPGTQEDPERLLRFGFAVTQHIMASDLRRGQVIKEALASLQATTIRLRAKDARIPPYSETQAYFWIQIAHAALRALENGDNPSESMMEKASPVLPPAQLSFSNFTLLFDITPETWKKYYSGKVWESIAARREFVPPDLKPLPNLIGVSSEAYEKGVM</sequence>
<evidence type="ECO:0000256" key="4">
    <source>
        <dbReference type="PIRSR" id="PIRSR606689-2"/>
    </source>
</evidence>
<dbReference type="InterPro" id="IPR027417">
    <property type="entry name" value="P-loop_NTPase"/>
</dbReference>
<reference evidence="5 6" key="1">
    <citation type="submission" date="2015-02" db="EMBL/GenBank/DDBJ databases">
        <title>Draft Genome Sequences of Two Closely-Related Aflatoxigenic Aspergillus Species Obtained from the Cote d'Ivoire.</title>
        <authorList>
            <person name="Moore G.G."/>
            <person name="Beltz S.B."/>
            <person name="Mack B.M."/>
        </authorList>
    </citation>
    <scope>NUCLEOTIDE SEQUENCE [LARGE SCALE GENOMIC DNA]</scope>
    <source>
        <strain evidence="5 6">SRRC1468</strain>
    </source>
</reference>
<feature type="binding site" evidence="3">
    <location>
        <begin position="125"/>
        <end position="128"/>
    </location>
    <ligand>
        <name>GTP</name>
        <dbReference type="ChEBI" id="CHEBI:37565"/>
    </ligand>
</feature>
<dbReference type="GO" id="GO:0005525">
    <property type="term" value="F:GTP binding"/>
    <property type="evidence" value="ECO:0007669"/>
    <property type="project" value="UniProtKB-KW"/>
</dbReference>
<dbReference type="InterPro" id="IPR024156">
    <property type="entry name" value="Small_GTPase_ARF"/>
</dbReference>
<keyword evidence="2 3" id="KW-0342">GTP-binding</keyword>
<dbReference type="GO" id="GO:0046872">
    <property type="term" value="F:metal ion binding"/>
    <property type="evidence" value="ECO:0007669"/>
    <property type="project" value="UniProtKB-KW"/>
</dbReference>
<protein>
    <recommendedName>
        <fullName evidence="7">ADP-ribosylation factor</fullName>
    </recommendedName>
</protein>
<evidence type="ECO:0000256" key="1">
    <source>
        <dbReference type="ARBA" id="ARBA00022741"/>
    </source>
</evidence>
<dbReference type="PANTHER" id="PTHR11711">
    <property type="entry name" value="ADP RIBOSYLATION FACTOR-RELATED"/>
    <property type="match status" value="1"/>
</dbReference>
<gene>
    <name evidence="5" type="ORF">ARAM_004372</name>
</gene>
<dbReference type="GO" id="GO:0003924">
    <property type="term" value="F:GTPase activity"/>
    <property type="evidence" value="ECO:0007669"/>
    <property type="project" value="InterPro"/>
</dbReference>
<evidence type="ECO:0008006" key="7">
    <source>
        <dbReference type="Google" id="ProtNLM"/>
    </source>
</evidence>
<feature type="binding site" evidence="3">
    <location>
        <position position="69"/>
    </location>
    <ligand>
        <name>GTP</name>
        <dbReference type="ChEBI" id="CHEBI:37565"/>
    </ligand>
</feature>
<dbReference type="SUPFAM" id="SSF52540">
    <property type="entry name" value="P-loop containing nucleoside triphosphate hydrolases"/>
    <property type="match status" value="1"/>
</dbReference>
<dbReference type="InterPro" id="IPR006689">
    <property type="entry name" value="Small_GTPase_ARF/SAR"/>
</dbReference>
<keyword evidence="1 3" id="KW-0547">Nucleotide-binding</keyword>
<dbReference type="Pfam" id="PF00025">
    <property type="entry name" value="Arf"/>
    <property type="match status" value="1"/>
</dbReference>
<evidence type="ECO:0000313" key="6">
    <source>
        <dbReference type="Proteomes" id="UP000034291"/>
    </source>
</evidence>
<accession>A0A0F8UKL3</accession>
<feature type="binding site" evidence="4">
    <location>
        <position position="45"/>
    </location>
    <ligand>
        <name>Mg(2+)</name>
        <dbReference type="ChEBI" id="CHEBI:18420"/>
    </ligand>
</feature>
<dbReference type="Gene3D" id="3.40.50.300">
    <property type="entry name" value="P-loop containing nucleotide triphosphate hydrolases"/>
    <property type="match status" value="1"/>
</dbReference>